<dbReference type="OrthoDB" id="3216537at2759"/>
<organism evidence="2 3">
    <name type="scientific">Rhodocollybia butyracea</name>
    <dbReference type="NCBI Taxonomy" id="206335"/>
    <lineage>
        <taxon>Eukaryota</taxon>
        <taxon>Fungi</taxon>
        <taxon>Dikarya</taxon>
        <taxon>Basidiomycota</taxon>
        <taxon>Agaricomycotina</taxon>
        <taxon>Agaricomycetes</taxon>
        <taxon>Agaricomycetidae</taxon>
        <taxon>Agaricales</taxon>
        <taxon>Marasmiineae</taxon>
        <taxon>Omphalotaceae</taxon>
        <taxon>Rhodocollybia</taxon>
    </lineage>
</organism>
<dbReference type="Proteomes" id="UP000772434">
    <property type="component" value="Unassembled WGS sequence"/>
</dbReference>
<reference evidence="2" key="1">
    <citation type="submission" date="2020-11" db="EMBL/GenBank/DDBJ databases">
        <authorList>
            <consortium name="DOE Joint Genome Institute"/>
            <person name="Ahrendt S."/>
            <person name="Riley R."/>
            <person name="Andreopoulos W."/>
            <person name="Labutti K."/>
            <person name="Pangilinan J."/>
            <person name="Ruiz-Duenas F.J."/>
            <person name="Barrasa J.M."/>
            <person name="Sanchez-Garcia M."/>
            <person name="Camarero S."/>
            <person name="Miyauchi S."/>
            <person name="Serrano A."/>
            <person name="Linde D."/>
            <person name="Babiker R."/>
            <person name="Drula E."/>
            <person name="Ayuso-Fernandez I."/>
            <person name="Pacheco R."/>
            <person name="Padilla G."/>
            <person name="Ferreira P."/>
            <person name="Barriuso J."/>
            <person name="Kellner H."/>
            <person name="Castanera R."/>
            <person name="Alfaro M."/>
            <person name="Ramirez L."/>
            <person name="Pisabarro A.G."/>
            <person name="Kuo A."/>
            <person name="Tritt A."/>
            <person name="Lipzen A."/>
            <person name="He G."/>
            <person name="Yan M."/>
            <person name="Ng V."/>
            <person name="Cullen D."/>
            <person name="Martin F."/>
            <person name="Rosso M.-N."/>
            <person name="Henrissat B."/>
            <person name="Hibbett D."/>
            <person name="Martinez A.T."/>
            <person name="Grigoriev I.V."/>
        </authorList>
    </citation>
    <scope>NUCLEOTIDE SEQUENCE</scope>
    <source>
        <strain evidence="2">AH 40177</strain>
    </source>
</reference>
<gene>
    <name evidence="2" type="ORF">BDP27DRAFT_1432002</name>
</gene>
<comment type="caution">
    <text evidence="2">The sequence shown here is derived from an EMBL/GenBank/DDBJ whole genome shotgun (WGS) entry which is preliminary data.</text>
</comment>
<protein>
    <submittedName>
        <fullName evidence="2">Uncharacterized protein</fullName>
    </submittedName>
</protein>
<dbReference type="AlphaFoldDB" id="A0A9P5P8Y6"/>
<accession>A0A9P5P8Y6</accession>
<evidence type="ECO:0000256" key="1">
    <source>
        <dbReference type="SAM" id="MobiDB-lite"/>
    </source>
</evidence>
<feature type="region of interest" description="Disordered" evidence="1">
    <location>
        <begin position="305"/>
        <end position="344"/>
    </location>
</feature>
<keyword evidence="3" id="KW-1185">Reference proteome</keyword>
<sequence length="414" mass="47431">MSKLIQGRVKIAQPCDIPKLHALDPPPQLPGYIPETDSIYPRSSPSLVTDDMLKIDHHGDFFTGRLTPGLEKAHIIDAAGSDAVQAKALIDLGIVPESHHETFNLEHLSNSICVSDDLHPLYDKYAIYAYLPSDTMMDGLIAFIEECHKDMQYILDFVSPWFEVKECKFMDLMPKHLWKFPTYEIGILLPDHFLPFEQELYIRDLATSPISYVRTKIIDKELQIISDKPDVEPVIYPPFSHSTHRSLDEDVNPFFVCINASGKYEHHCRKYGNGTMSPRVDALFQKAVKITDLIYTKHETTPGSECALREARTEAKMEREKKRKREEEEEEEYARSRSRMYDGSLETVEDMDEEAASDADGDDLVAQWDAITKELERDDLSLRERSSLNIRRLFLGKTREIPHLPGVPDPPRIS</sequence>
<feature type="compositionally biased region" description="Basic and acidic residues" evidence="1">
    <location>
        <begin position="307"/>
        <end position="320"/>
    </location>
</feature>
<proteinExistence type="predicted"/>
<evidence type="ECO:0000313" key="2">
    <source>
        <dbReference type="EMBL" id="KAF9058946.1"/>
    </source>
</evidence>
<dbReference type="EMBL" id="JADNRY010000335">
    <property type="protein sequence ID" value="KAF9058946.1"/>
    <property type="molecule type" value="Genomic_DNA"/>
</dbReference>
<evidence type="ECO:0000313" key="3">
    <source>
        <dbReference type="Proteomes" id="UP000772434"/>
    </source>
</evidence>
<name>A0A9P5P8Y6_9AGAR</name>